<dbReference type="InterPro" id="IPR023393">
    <property type="entry name" value="START-like_dom_sf"/>
</dbReference>
<feature type="domain" description="Inner membrane protein YgaP-like transmembrane" evidence="4">
    <location>
        <begin position="27"/>
        <end position="89"/>
    </location>
</feature>
<keyword evidence="6" id="KW-1185">Reference proteome</keyword>
<sequence>MAATATSRTRRGPRTMPRTPATGTSHVNVGSAERVLSTAAGAVLAYAGIKSKSKVGGAALAALGATLVFRGASGYCPMNDVFGRDSAHEQPEPIEIKETFTIYRPIEQVYGFWRRLENLPRFMEHLESVRQLDERRSHWQGRIPGGLGTIDWEAEITTDEPNRLLAYRSLPGSQIDQSGEVRFREAEGGKGTELQAIMHYRAPAGSLGQGVAKLLNPALAELVRSDMRRFKMLLEAGEIPTVAGQSSGRGHDKI</sequence>
<dbReference type="PANTHER" id="PTHR33824">
    <property type="entry name" value="POLYKETIDE CYCLASE/DEHYDRASE AND LIPID TRANSPORT SUPERFAMILY PROTEIN"/>
    <property type="match status" value="1"/>
</dbReference>
<dbReference type="InterPro" id="IPR047137">
    <property type="entry name" value="ORF3"/>
</dbReference>
<protein>
    <recommendedName>
        <fullName evidence="7">Cyclase</fullName>
    </recommendedName>
</protein>
<dbReference type="Pfam" id="PF03364">
    <property type="entry name" value="Polyketide_cyc"/>
    <property type="match status" value="1"/>
</dbReference>
<evidence type="ECO:0000259" key="3">
    <source>
        <dbReference type="Pfam" id="PF03364"/>
    </source>
</evidence>
<evidence type="ECO:0000313" key="6">
    <source>
        <dbReference type="Proteomes" id="UP000054223"/>
    </source>
</evidence>
<evidence type="ECO:0000256" key="1">
    <source>
        <dbReference type="ARBA" id="ARBA00008918"/>
    </source>
</evidence>
<dbReference type="SUPFAM" id="SSF55961">
    <property type="entry name" value="Bet v1-like"/>
    <property type="match status" value="1"/>
</dbReference>
<dbReference type="AlphaFoldDB" id="A0A9X0HMY0"/>
<dbReference type="RefSeq" id="WP_059070704.1">
    <property type="nucleotide sequence ID" value="NZ_LNAL01000006.1"/>
</dbReference>
<feature type="compositionally biased region" description="Low complexity" evidence="2">
    <location>
        <begin position="14"/>
        <end position="24"/>
    </location>
</feature>
<evidence type="ECO:0008006" key="7">
    <source>
        <dbReference type="Google" id="ProtNLM"/>
    </source>
</evidence>
<accession>A0A9X0HMY0</accession>
<feature type="region of interest" description="Disordered" evidence="2">
    <location>
        <begin position="1"/>
        <end position="29"/>
    </location>
</feature>
<reference evidence="5 6" key="1">
    <citation type="submission" date="2015-11" db="EMBL/GenBank/DDBJ databases">
        <title>Solirubrum puertoriconensis gen. nov. an environmental bacteria isolated in Puerto Rico.</title>
        <authorList>
            <person name="Cuebas-Irizarry M.F."/>
            <person name="Montalvo-Rodriguez R."/>
        </authorList>
    </citation>
    <scope>NUCLEOTIDE SEQUENCE [LARGE SCALE GENOMIC DNA]</scope>
    <source>
        <strain evidence="5 6">MC1A</strain>
    </source>
</reference>
<dbReference type="InterPro" id="IPR005031">
    <property type="entry name" value="COQ10_START"/>
</dbReference>
<name>A0A9X0HMY0_SOLP1</name>
<feature type="domain" description="Coenzyme Q-binding protein COQ10 START" evidence="3">
    <location>
        <begin position="104"/>
        <end position="205"/>
    </location>
</feature>
<dbReference type="CDD" id="cd07817">
    <property type="entry name" value="SRPBCC_8"/>
    <property type="match status" value="1"/>
</dbReference>
<organism evidence="5 6">
    <name type="scientific">Solirubrum puertoriconensis</name>
    <dbReference type="NCBI Taxonomy" id="1751427"/>
    <lineage>
        <taxon>Bacteria</taxon>
        <taxon>Pseudomonadati</taxon>
        <taxon>Bacteroidota</taxon>
        <taxon>Cytophagia</taxon>
        <taxon>Cytophagales</taxon>
    </lineage>
</organism>
<evidence type="ECO:0000256" key="2">
    <source>
        <dbReference type="SAM" id="MobiDB-lite"/>
    </source>
</evidence>
<dbReference type="PANTHER" id="PTHR33824:SF7">
    <property type="entry name" value="POLYKETIDE CYCLASE_DEHYDRASE AND LIPID TRANSPORT SUPERFAMILY PROTEIN"/>
    <property type="match status" value="1"/>
</dbReference>
<dbReference type="Gene3D" id="3.30.530.20">
    <property type="match status" value="1"/>
</dbReference>
<dbReference type="OrthoDB" id="9797595at2"/>
<gene>
    <name evidence="5" type="ORF">ASU33_12320</name>
</gene>
<dbReference type="Proteomes" id="UP000054223">
    <property type="component" value="Unassembled WGS sequence"/>
</dbReference>
<dbReference type="EMBL" id="LNAL01000006">
    <property type="protein sequence ID" value="KUG08900.1"/>
    <property type="molecule type" value="Genomic_DNA"/>
</dbReference>
<proteinExistence type="inferred from homology"/>
<comment type="similarity">
    <text evidence="1">Belongs to the ribosome association toxin RatA family.</text>
</comment>
<evidence type="ECO:0000313" key="5">
    <source>
        <dbReference type="EMBL" id="KUG08900.1"/>
    </source>
</evidence>
<dbReference type="InterPro" id="IPR021309">
    <property type="entry name" value="YgaP-like_TM"/>
</dbReference>
<evidence type="ECO:0000259" key="4">
    <source>
        <dbReference type="Pfam" id="PF11127"/>
    </source>
</evidence>
<comment type="caution">
    <text evidence="5">The sequence shown here is derived from an EMBL/GenBank/DDBJ whole genome shotgun (WGS) entry which is preliminary data.</text>
</comment>
<dbReference type="Pfam" id="PF11127">
    <property type="entry name" value="YgaP-like_TM"/>
    <property type="match status" value="1"/>
</dbReference>